<dbReference type="GO" id="GO:0015271">
    <property type="term" value="F:outward rectifier potassium channel activity"/>
    <property type="evidence" value="ECO:0007669"/>
    <property type="project" value="TreeGrafter"/>
</dbReference>
<evidence type="ECO:0000313" key="11">
    <source>
        <dbReference type="Proteomes" id="UP000887566"/>
    </source>
</evidence>
<dbReference type="PRINTS" id="PR01333">
    <property type="entry name" value="2POREKCHANEL"/>
</dbReference>
<dbReference type="GO" id="GO:0030322">
    <property type="term" value="P:stabilization of membrane potential"/>
    <property type="evidence" value="ECO:0007669"/>
    <property type="project" value="TreeGrafter"/>
</dbReference>
<evidence type="ECO:0000256" key="7">
    <source>
        <dbReference type="ARBA" id="ARBA00023303"/>
    </source>
</evidence>
<sequence>MGFFHLIFCFAKCSPDLKKYAKPITINILLLTGMMAYSFLGGWIFFKLEWSAAQTDKQNTMDTIAECVENWLSNSSLKITKQMTSYLIARDCFPEEKDNRKEWSWIIATLYGFGILTTLGYGRIEPRTTTGRLFCVLFGLVGIPIVMITLANFGKYLHEMVPKLRNTLKKLASERVQRRNSVMNVEIDKQQEEEDAEFEMTSMTLIVMLVVYVAVGAALLPLLNGQFDFLNGIYFTFLCLAAIEFGALVPENTNFLPITLLYVCVGLAITTIALDIGADYVKKLHFIGRKFSNVGSVRIWFGGKTMRVRELLDAVGNNWGVDPSFILDTDLEEIINVAMRVKEGKLPPKTYVRRAIYGIWPPELLPILVKEGGLPGFADETASIVSIPPEPPSISPPFLSSLERLIQARKKSNVRFKEEVEEMAGSTTTEASTDARYWAVLSPDNDKAGGRPANHHLERDLMTASQDTSELTSSIFCRSPIVSPNFSLSPIYEFPNASAHNRVSYAVHGINGAAASRRWSSK</sequence>
<keyword evidence="5 8" id="KW-0406">Ion transport</keyword>
<accession>A0A914V684</accession>
<evidence type="ECO:0000256" key="9">
    <source>
        <dbReference type="SAM" id="Phobius"/>
    </source>
</evidence>
<dbReference type="Pfam" id="PF07885">
    <property type="entry name" value="Ion_trans_2"/>
    <property type="match status" value="2"/>
</dbReference>
<feature type="transmembrane region" description="Helical" evidence="9">
    <location>
        <begin position="133"/>
        <end position="154"/>
    </location>
</feature>
<evidence type="ECO:0000256" key="2">
    <source>
        <dbReference type="ARBA" id="ARBA00022448"/>
    </source>
</evidence>
<keyword evidence="11" id="KW-1185">Reference proteome</keyword>
<dbReference type="InterPro" id="IPR013099">
    <property type="entry name" value="K_chnl_dom"/>
</dbReference>
<dbReference type="WBParaSite" id="PSAMB.scaffold1563size29963.g13924.t1">
    <property type="protein sequence ID" value="PSAMB.scaffold1563size29963.g13924.t1"/>
    <property type="gene ID" value="PSAMB.scaffold1563size29963.g13924"/>
</dbReference>
<name>A0A914V684_9BILA</name>
<keyword evidence="6 9" id="KW-0472">Membrane</keyword>
<dbReference type="AlphaFoldDB" id="A0A914V684"/>
<dbReference type="PANTHER" id="PTHR11003:SF93">
    <property type="entry name" value="POTASSIUM CHANNEL DOMAIN-CONTAINING PROTEIN"/>
    <property type="match status" value="1"/>
</dbReference>
<feature type="transmembrane region" description="Helical" evidence="9">
    <location>
        <begin position="103"/>
        <end position="121"/>
    </location>
</feature>
<proteinExistence type="inferred from homology"/>
<dbReference type="SUPFAM" id="SSF81324">
    <property type="entry name" value="Voltage-gated potassium channels"/>
    <property type="match status" value="2"/>
</dbReference>
<evidence type="ECO:0000256" key="1">
    <source>
        <dbReference type="ARBA" id="ARBA00004141"/>
    </source>
</evidence>
<dbReference type="GO" id="GO:0005886">
    <property type="term" value="C:plasma membrane"/>
    <property type="evidence" value="ECO:0007669"/>
    <property type="project" value="TreeGrafter"/>
</dbReference>
<evidence type="ECO:0000256" key="4">
    <source>
        <dbReference type="ARBA" id="ARBA00022989"/>
    </source>
</evidence>
<dbReference type="GO" id="GO:0022841">
    <property type="term" value="F:potassium ion leak channel activity"/>
    <property type="evidence" value="ECO:0007669"/>
    <property type="project" value="TreeGrafter"/>
</dbReference>
<feature type="domain" description="Potassium channel" evidence="10">
    <location>
        <begin position="87"/>
        <end position="157"/>
    </location>
</feature>
<feature type="transmembrane region" description="Helical" evidence="9">
    <location>
        <begin position="255"/>
        <end position="281"/>
    </location>
</feature>
<dbReference type="Gene3D" id="1.10.287.70">
    <property type="match status" value="1"/>
</dbReference>
<organism evidence="11 12">
    <name type="scientific">Plectus sambesii</name>
    <dbReference type="NCBI Taxonomy" id="2011161"/>
    <lineage>
        <taxon>Eukaryota</taxon>
        <taxon>Metazoa</taxon>
        <taxon>Ecdysozoa</taxon>
        <taxon>Nematoda</taxon>
        <taxon>Chromadorea</taxon>
        <taxon>Plectida</taxon>
        <taxon>Plectina</taxon>
        <taxon>Plectoidea</taxon>
        <taxon>Plectidae</taxon>
        <taxon>Plectus</taxon>
    </lineage>
</organism>
<evidence type="ECO:0000256" key="5">
    <source>
        <dbReference type="ARBA" id="ARBA00023065"/>
    </source>
</evidence>
<feature type="transmembrane region" description="Helical" evidence="9">
    <location>
        <begin position="203"/>
        <end position="222"/>
    </location>
</feature>
<feature type="domain" description="Potassium channel" evidence="10">
    <location>
        <begin position="208"/>
        <end position="281"/>
    </location>
</feature>
<evidence type="ECO:0000259" key="10">
    <source>
        <dbReference type="Pfam" id="PF07885"/>
    </source>
</evidence>
<reference evidence="12" key="1">
    <citation type="submission" date="2022-11" db="UniProtKB">
        <authorList>
            <consortium name="WormBaseParasite"/>
        </authorList>
    </citation>
    <scope>IDENTIFICATION</scope>
</reference>
<comment type="similarity">
    <text evidence="8">Belongs to the two pore domain potassium channel (TC 1.A.1.8) family.</text>
</comment>
<dbReference type="PANTHER" id="PTHR11003">
    <property type="entry name" value="POTASSIUM CHANNEL, SUBFAMILY K"/>
    <property type="match status" value="1"/>
</dbReference>
<feature type="transmembrane region" description="Helical" evidence="9">
    <location>
        <begin position="24"/>
        <end position="46"/>
    </location>
</feature>
<evidence type="ECO:0000256" key="3">
    <source>
        <dbReference type="ARBA" id="ARBA00022692"/>
    </source>
</evidence>
<comment type="subcellular location">
    <subcellularLocation>
        <location evidence="1">Membrane</location>
        <topology evidence="1">Multi-pass membrane protein</topology>
    </subcellularLocation>
</comment>
<keyword evidence="3 8" id="KW-0812">Transmembrane</keyword>
<protein>
    <submittedName>
        <fullName evidence="12">Potassium channel domain-containing protein</fullName>
    </submittedName>
</protein>
<dbReference type="Proteomes" id="UP000887566">
    <property type="component" value="Unplaced"/>
</dbReference>
<feature type="transmembrane region" description="Helical" evidence="9">
    <location>
        <begin position="229"/>
        <end position="249"/>
    </location>
</feature>
<keyword evidence="7 8" id="KW-0407">Ion channel</keyword>
<evidence type="ECO:0000313" key="12">
    <source>
        <dbReference type="WBParaSite" id="PSAMB.scaffold1563size29963.g13924.t1"/>
    </source>
</evidence>
<dbReference type="InterPro" id="IPR003280">
    <property type="entry name" value="2pore_dom_K_chnl"/>
</dbReference>
<evidence type="ECO:0000256" key="6">
    <source>
        <dbReference type="ARBA" id="ARBA00023136"/>
    </source>
</evidence>
<keyword evidence="4 9" id="KW-1133">Transmembrane helix</keyword>
<evidence type="ECO:0000256" key="8">
    <source>
        <dbReference type="RuleBase" id="RU003857"/>
    </source>
</evidence>
<keyword evidence="2 8" id="KW-0813">Transport</keyword>